<feature type="transmembrane region" description="Helical" evidence="2">
    <location>
        <begin position="336"/>
        <end position="361"/>
    </location>
</feature>
<gene>
    <name evidence="3" type="ORF">PK35_08065</name>
</gene>
<dbReference type="Pfam" id="PF12412">
    <property type="entry name" value="DUF3667"/>
    <property type="match status" value="1"/>
</dbReference>
<dbReference type="OrthoDB" id="1143019at2"/>
<keyword evidence="4" id="KW-1185">Reference proteome</keyword>
<feature type="transmembrane region" description="Helical" evidence="2">
    <location>
        <begin position="276"/>
        <end position="299"/>
    </location>
</feature>
<reference evidence="3 4" key="1">
    <citation type="journal article" date="2015" name="Antonie Van Leeuwenhoek">
        <title>Tamlana nanhaiensis sp. nov., isolated from surface seawater collected from the South China Sea.</title>
        <authorList>
            <person name="Liu X."/>
            <person name="Lai Q."/>
            <person name="Du Y."/>
            <person name="Li G."/>
            <person name="Sun F."/>
            <person name="Shao Z."/>
        </authorList>
    </citation>
    <scope>NUCLEOTIDE SEQUENCE [LARGE SCALE GENOMIC DNA]</scope>
    <source>
        <strain evidence="3 4">FHC16</strain>
    </source>
</reference>
<dbReference type="Proteomes" id="UP000032361">
    <property type="component" value="Unassembled WGS sequence"/>
</dbReference>
<evidence type="ECO:0000256" key="2">
    <source>
        <dbReference type="SAM" id="Phobius"/>
    </source>
</evidence>
<feature type="transmembrane region" description="Helical" evidence="2">
    <location>
        <begin position="240"/>
        <end position="264"/>
    </location>
</feature>
<keyword evidence="2" id="KW-0472">Membrane</keyword>
<protein>
    <submittedName>
        <fullName evidence="3">Membrane protein</fullName>
    </submittedName>
</protein>
<feature type="transmembrane region" description="Helical" evidence="2">
    <location>
        <begin position="83"/>
        <end position="100"/>
    </location>
</feature>
<dbReference type="STRING" id="1382798.PK35_08065"/>
<dbReference type="PATRIC" id="fig|1382798.3.peg.2958"/>
<dbReference type="InterPro" id="IPR022134">
    <property type="entry name" value="DUF3667"/>
</dbReference>
<keyword evidence="2" id="KW-1133">Transmembrane helix</keyword>
<name>A0A0D7W535_9FLAO</name>
<feature type="transmembrane region" description="Helical" evidence="2">
    <location>
        <begin position="306"/>
        <end position="324"/>
    </location>
</feature>
<dbReference type="AlphaFoldDB" id="A0A0D7W535"/>
<evidence type="ECO:0000313" key="4">
    <source>
        <dbReference type="Proteomes" id="UP000032361"/>
    </source>
</evidence>
<evidence type="ECO:0000313" key="3">
    <source>
        <dbReference type="EMBL" id="KJD32922.1"/>
    </source>
</evidence>
<sequence length="362" mass="42005">MSELLETCKNCEKVFYSAYKFCPHCGQQARDKLTVGVLFANTIQNYFAFDARFFKSFFPLLFKPGFLASKFVAGKRLLYLHPAQMYLFVTIIFFFLFSFIQRKQVENFDKKFAKKIEANTDKSITYEQLKDSIELKKEMLEDSIAKAELKKALLNTQELTNLSEEKIDSIAIDATNKTKSPISFSFNEAEIDSLIVKNASDKEIYKSMGMDDDDNWFSKRMYAQALKFYKSRRGGSILQAFFDTIPIAMFFLLPIFAFMLKLFYWKRGLYAHHLVFSFYFFSFLFATFSIMLAVNFVFLLPTGTNLLIALSTFIYLVIALKYFYKQGKFVSFVKGSVLTFLFMSIVIPATVVVLGLFSFLFY</sequence>
<dbReference type="RefSeq" id="WP_044626195.1">
    <property type="nucleotide sequence ID" value="NZ_JTDV01000005.1"/>
</dbReference>
<accession>A0A0D7W535</accession>
<comment type="caution">
    <text evidence="3">The sequence shown here is derived from an EMBL/GenBank/DDBJ whole genome shotgun (WGS) entry which is preliminary data.</text>
</comment>
<evidence type="ECO:0000256" key="1">
    <source>
        <dbReference type="SAM" id="Coils"/>
    </source>
</evidence>
<organism evidence="3 4">
    <name type="scientific">Neotamlana nanhaiensis</name>
    <dbReference type="NCBI Taxonomy" id="1382798"/>
    <lineage>
        <taxon>Bacteria</taxon>
        <taxon>Pseudomonadati</taxon>
        <taxon>Bacteroidota</taxon>
        <taxon>Flavobacteriia</taxon>
        <taxon>Flavobacteriales</taxon>
        <taxon>Flavobacteriaceae</taxon>
        <taxon>Neotamlana</taxon>
    </lineage>
</organism>
<proteinExistence type="predicted"/>
<dbReference type="EMBL" id="JTDV01000005">
    <property type="protein sequence ID" value="KJD32922.1"/>
    <property type="molecule type" value="Genomic_DNA"/>
</dbReference>
<keyword evidence="1" id="KW-0175">Coiled coil</keyword>
<keyword evidence="2" id="KW-0812">Transmembrane</keyword>
<feature type="coiled-coil region" evidence="1">
    <location>
        <begin position="126"/>
        <end position="157"/>
    </location>
</feature>